<reference evidence="2 3" key="1">
    <citation type="submission" date="2014-12" db="EMBL/GenBank/DDBJ databases">
        <title>Draft genome sequence of Cohnella kolymensis strain B-2846.</title>
        <authorList>
            <person name="Karlyshev A.V."/>
            <person name="Kudryashova E.B."/>
        </authorList>
    </citation>
    <scope>NUCLEOTIDE SEQUENCE [LARGE SCALE GENOMIC DNA]</scope>
    <source>
        <strain evidence="2 3">VKM B-2846</strain>
    </source>
</reference>
<dbReference type="Proteomes" id="UP000054526">
    <property type="component" value="Unassembled WGS sequence"/>
</dbReference>
<name>A0ABR5A6E6_9BACL</name>
<protein>
    <submittedName>
        <fullName evidence="2">Uncharacterized protein</fullName>
    </submittedName>
</protein>
<accession>A0ABR5A6E6</accession>
<organism evidence="2 3">
    <name type="scientific">Cohnella kolymensis</name>
    <dbReference type="NCBI Taxonomy" id="1590652"/>
    <lineage>
        <taxon>Bacteria</taxon>
        <taxon>Bacillati</taxon>
        <taxon>Bacillota</taxon>
        <taxon>Bacilli</taxon>
        <taxon>Bacillales</taxon>
        <taxon>Paenibacillaceae</taxon>
        <taxon>Cohnella</taxon>
    </lineage>
</organism>
<sequence length="82" mass="8061">MKEGDLHMDNQAKKRKPLTLLLTAVMGITLVFGATACGDNNDNNGVDGGSVDAGGSTPSATTPADPSVSPSASPSASASASQ</sequence>
<dbReference type="EMBL" id="JXAL01000006">
    <property type="protein sequence ID" value="KIL36598.1"/>
    <property type="molecule type" value="Genomic_DNA"/>
</dbReference>
<keyword evidence="3" id="KW-1185">Reference proteome</keyword>
<comment type="caution">
    <text evidence="2">The sequence shown here is derived from an EMBL/GenBank/DDBJ whole genome shotgun (WGS) entry which is preliminary data.</text>
</comment>
<evidence type="ECO:0000313" key="2">
    <source>
        <dbReference type="EMBL" id="KIL36598.1"/>
    </source>
</evidence>
<feature type="region of interest" description="Disordered" evidence="1">
    <location>
        <begin position="37"/>
        <end position="82"/>
    </location>
</feature>
<feature type="compositionally biased region" description="Low complexity" evidence="1">
    <location>
        <begin position="53"/>
        <end position="82"/>
    </location>
</feature>
<evidence type="ECO:0000256" key="1">
    <source>
        <dbReference type="SAM" id="MobiDB-lite"/>
    </source>
</evidence>
<gene>
    <name evidence="2" type="ORF">SD71_06125</name>
</gene>
<proteinExistence type="predicted"/>
<evidence type="ECO:0000313" key="3">
    <source>
        <dbReference type="Proteomes" id="UP000054526"/>
    </source>
</evidence>